<sequence>MSEVVFYTRPGCPFCTMLRADLQRRGLAFRERDIWEDPDAAAAVRAAAGGNETVPTVNVGSRWMVNPSGKEVLAAVADQAPELLPEG</sequence>
<dbReference type="GO" id="GO:0009055">
    <property type="term" value="F:electron transfer activity"/>
    <property type="evidence" value="ECO:0007669"/>
    <property type="project" value="TreeGrafter"/>
</dbReference>
<dbReference type="Proteomes" id="UP000204221">
    <property type="component" value="Chromosome"/>
</dbReference>
<dbReference type="InterPro" id="IPR002109">
    <property type="entry name" value="Glutaredoxin"/>
</dbReference>
<accession>A0A221WB05</accession>
<dbReference type="GO" id="GO:0045454">
    <property type="term" value="P:cell redox homeostasis"/>
    <property type="evidence" value="ECO:0007669"/>
    <property type="project" value="TreeGrafter"/>
</dbReference>
<dbReference type="CDD" id="cd02976">
    <property type="entry name" value="NrdH"/>
    <property type="match status" value="1"/>
</dbReference>
<dbReference type="RefSeq" id="WP_093943979.1">
    <property type="nucleotide sequence ID" value="NZ_CP022521.1"/>
</dbReference>
<dbReference type="Pfam" id="PF00462">
    <property type="entry name" value="Glutaredoxin"/>
    <property type="match status" value="1"/>
</dbReference>
<dbReference type="OrthoDB" id="8991911at2"/>
<proteinExistence type="predicted"/>
<dbReference type="InterPro" id="IPR051548">
    <property type="entry name" value="Grx-like_ET"/>
</dbReference>
<dbReference type="EMBL" id="CP022521">
    <property type="protein sequence ID" value="ASO23170.1"/>
    <property type="molecule type" value="Genomic_DNA"/>
</dbReference>
<dbReference type="Gene3D" id="3.40.30.10">
    <property type="entry name" value="Glutaredoxin"/>
    <property type="match status" value="1"/>
</dbReference>
<dbReference type="KEGG" id="ahg:AHOG_27865"/>
<keyword evidence="3" id="KW-1185">Reference proteome</keyword>
<gene>
    <name evidence="2" type="ORF">AHOG_27865</name>
</gene>
<dbReference type="InterPro" id="IPR036249">
    <property type="entry name" value="Thioredoxin-like_sf"/>
</dbReference>
<evidence type="ECO:0000259" key="1">
    <source>
        <dbReference type="Pfam" id="PF00462"/>
    </source>
</evidence>
<dbReference type="GO" id="GO:0016491">
    <property type="term" value="F:oxidoreductase activity"/>
    <property type="evidence" value="ECO:0007669"/>
    <property type="project" value="UniProtKB-KW"/>
</dbReference>
<dbReference type="PANTHER" id="PTHR34386:SF1">
    <property type="entry name" value="GLUTAREDOXIN-LIKE PROTEIN NRDH"/>
    <property type="match status" value="1"/>
</dbReference>
<dbReference type="EC" id="1.-.-.-" evidence="2"/>
<evidence type="ECO:0000313" key="2">
    <source>
        <dbReference type="EMBL" id="ASO23170.1"/>
    </source>
</evidence>
<dbReference type="PROSITE" id="PS51354">
    <property type="entry name" value="GLUTAREDOXIN_2"/>
    <property type="match status" value="1"/>
</dbReference>
<reference evidence="2 3" key="1">
    <citation type="submission" date="2017-07" db="EMBL/GenBank/DDBJ databases">
        <title>Complete genome sequence of Actinoalloteichus hoggarensis DSM 45943, type strain of Actinoalloteichus hoggarensis.</title>
        <authorList>
            <person name="Ruckert C."/>
            <person name="Nouioui I."/>
            <person name="Willmese J."/>
            <person name="van Wezel G."/>
            <person name="Klenk H.-P."/>
            <person name="Kalinowski J."/>
            <person name="Zotchev S.B."/>
        </authorList>
    </citation>
    <scope>NUCLEOTIDE SEQUENCE [LARGE SCALE GENOMIC DNA]</scope>
    <source>
        <strain evidence="2 3">DSM 45943</strain>
    </source>
</reference>
<keyword evidence="2" id="KW-0560">Oxidoreductase</keyword>
<evidence type="ECO:0000313" key="3">
    <source>
        <dbReference type="Proteomes" id="UP000204221"/>
    </source>
</evidence>
<feature type="domain" description="Glutaredoxin" evidence="1">
    <location>
        <begin position="4"/>
        <end position="61"/>
    </location>
</feature>
<dbReference type="AlphaFoldDB" id="A0A221WB05"/>
<dbReference type="PANTHER" id="PTHR34386">
    <property type="entry name" value="GLUTAREDOXIN"/>
    <property type="match status" value="1"/>
</dbReference>
<name>A0A221WB05_9PSEU</name>
<protein>
    <submittedName>
        <fullName evidence="2">Putative glutaredoxin</fullName>
        <ecNumber evidence="2">1.-.-.-</ecNumber>
    </submittedName>
</protein>
<dbReference type="SUPFAM" id="SSF52833">
    <property type="entry name" value="Thioredoxin-like"/>
    <property type="match status" value="1"/>
</dbReference>
<organism evidence="2 3">
    <name type="scientific">Actinoalloteichus hoggarensis</name>
    <dbReference type="NCBI Taxonomy" id="1470176"/>
    <lineage>
        <taxon>Bacteria</taxon>
        <taxon>Bacillati</taxon>
        <taxon>Actinomycetota</taxon>
        <taxon>Actinomycetes</taxon>
        <taxon>Pseudonocardiales</taxon>
        <taxon>Pseudonocardiaceae</taxon>
        <taxon>Actinoalloteichus</taxon>
    </lineage>
</organism>